<protein>
    <submittedName>
        <fullName evidence="10">Polyprenol phosphomannose-dependent alpha 1,6 mannosyltransferase MptB</fullName>
    </submittedName>
</protein>
<evidence type="ECO:0000256" key="5">
    <source>
        <dbReference type="ARBA" id="ARBA00022989"/>
    </source>
</evidence>
<feature type="compositionally biased region" description="Low complexity" evidence="8">
    <location>
        <begin position="471"/>
        <end position="486"/>
    </location>
</feature>
<gene>
    <name evidence="10" type="primary">mptB</name>
    <name evidence="10" type="ORF">ACFFHU_19145</name>
</gene>
<dbReference type="Pfam" id="PF26314">
    <property type="entry name" value="MptA_B_family"/>
    <property type="match status" value="1"/>
</dbReference>
<feature type="transmembrane region" description="Helical" evidence="9">
    <location>
        <begin position="221"/>
        <end position="244"/>
    </location>
</feature>
<feature type="region of interest" description="Disordered" evidence="8">
    <location>
        <begin position="80"/>
        <end position="124"/>
    </location>
</feature>
<feature type="compositionally biased region" description="Pro residues" evidence="8">
    <location>
        <begin position="303"/>
        <end position="375"/>
    </location>
</feature>
<dbReference type="EMBL" id="JBHLUE010000016">
    <property type="protein sequence ID" value="MFC0566242.1"/>
    <property type="molecule type" value="Genomic_DNA"/>
</dbReference>
<feature type="transmembrane region" description="Helical" evidence="9">
    <location>
        <begin position="654"/>
        <end position="670"/>
    </location>
</feature>
<feature type="transmembrane region" description="Helical" evidence="9">
    <location>
        <begin position="732"/>
        <end position="750"/>
    </location>
</feature>
<reference evidence="10 11" key="1">
    <citation type="submission" date="2024-09" db="EMBL/GenBank/DDBJ databases">
        <authorList>
            <person name="Sun Q."/>
            <person name="Mori K."/>
        </authorList>
    </citation>
    <scope>NUCLEOTIDE SEQUENCE [LARGE SCALE GENOMIC DNA]</scope>
    <source>
        <strain evidence="10 11">TBRC 2205</strain>
    </source>
</reference>
<feature type="transmembrane region" description="Helical" evidence="9">
    <location>
        <begin position="195"/>
        <end position="214"/>
    </location>
</feature>
<sequence>MAGTAPREALLPLGTALLGFLGAALLAAGGWAAGALPDAADGSAARGASGGAGYWLGLSACAIGLVTLVAAWWRLGVPASRSGTPGPRSGTPASRSGRPGPRPGAPKRRSGAPKPRSGAPGRPPVSVRGMLLTGALWALPLLAAPPLASRDVYAYACQGSLWLDGADPYTTGAAGGGCPWADAVPALWRDTPTPYGPLAVALAGLVVAVARAVAGTPDSQLAVAIGLFRLLALAGGLLLAWALPRLARSCGFDGRAAVWLGLLSPVLAVHLVAGAHNDGLMVGLLVAGLALAAATPPLGLGPSPDPGPGPSPDPGLIPVPGPSPSPNPDPGPGTGPSPDLGPSPGPGPAPGPSPGADPGPSPSPDPGPGPGPGPGPRCWRPRAAPGEPHRRPQSAPERRHWLLLFAAGAALGLGVAVKVTAIVGIPFAILLGAARPTSSIMGFTAPSAPDPAATPMIHAGRARGAGRAGRARGAARAGRARGAARAGRARGAGRAGRASGAARPGGAGWTGRRGDGATGQILRSAVAVLGGAVVAFLGLSLATGLGLGWIGALSDTGRLVQWTSLPTGVGMTAGYLFRLAGRPGAVDAAVAVARGLGLLALLAIGAGALLRATRAVARGPRPKPVAGQAGAAAIHGPDDSTAARHAQAGAVRRTVVLACGMSLAALAVLSPVFYPWYALAPLAVLAAGLGGPTGIDRPDAEPRWTRRLGIAAALLAFLVLPDGLGLAVLTKLPGALFDTLVVLALGAWTIRRARHARG</sequence>
<name>A0ABV6P154_9ACTN</name>
<organism evidence="10 11">
    <name type="scientific">Plantactinospora siamensis</name>
    <dbReference type="NCBI Taxonomy" id="555372"/>
    <lineage>
        <taxon>Bacteria</taxon>
        <taxon>Bacillati</taxon>
        <taxon>Actinomycetota</taxon>
        <taxon>Actinomycetes</taxon>
        <taxon>Micromonosporales</taxon>
        <taxon>Micromonosporaceae</taxon>
        <taxon>Plantactinospora</taxon>
    </lineage>
</organism>
<feature type="transmembrane region" description="Helical" evidence="9">
    <location>
        <begin position="401"/>
        <end position="431"/>
    </location>
</feature>
<evidence type="ECO:0000256" key="7">
    <source>
        <dbReference type="ARBA" id="ARBA00043987"/>
    </source>
</evidence>
<evidence type="ECO:0000256" key="3">
    <source>
        <dbReference type="ARBA" id="ARBA00022679"/>
    </source>
</evidence>
<evidence type="ECO:0000256" key="2">
    <source>
        <dbReference type="ARBA" id="ARBA00022676"/>
    </source>
</evidence>
<evidence type="ECO:0000256" key="4">
    <source>
        <dbReference type="ARBA" id="ARBA00022692"/>
    </source>
</evidence>
<feature type="transmembrane region" description="Helical" evidence="9">
    <location>
        <begin position="52"/>
        <end position="73"/>
    </location>
</feature>
<comment type="similarity">
    <text evidence="7">Belongs to the MptA/B family.</text>
</comment>
<keyword evidence="6 9" id="KW-0472">Membrane</keyword>
<feature type="transmembrane region" description="Helical" evidence="9">
    <location>
        <begin position="280"/>
        <end position="300"/>
    </location>
</feature>
<keyword evidence="5 9" id="KW-1133">Transmembrane helix</keyword>
<keyword evidence="2 10" id="KW-0328">Glycosyltransferase</keyword>
<proteinExistence type="inferred from homology"/>
<dbReference type="GO" id="GO:0016757">
    <property type="term" value="F:glycosyltransferase activity"/>
    <property type="evidence" value="ECO:0007669"/>
    <property type="project" value="UniProtKB-KW"/>
</dbReference>
<feature type="transmembrane region" description="Helical" evidence="9">
    <location>
        <begin position="521"/>
        <end position="550"/>
    </location>
</feature>
<dbReference type="Proteomes" id="UP001589894">
    <property type="component" value="Unassembled WGS sequence"/>
</dbReference>
<evidence type="ECO:0000313" key="11">
    <source>
        <dbReference type="Proteomes" id="UP001589894"/>
    </source>
</evidence>
<feature type="transmembrane region" description="Helical" evidence="9">
    <location>
        <begin position="707"/>
        <end position="726"/>
    </location>
</feature>
<keyword evidence="4 9" id="KW-0812">Transmembrane</keyword>
<dbReference type="NCBIfam" id="NF038066">
    <property type="entry name" value="MptB"/>
    <property type="match status" value="1"/>
</dbReference>
<accession>A0ABV6P154</accession>
<comment type="subcellular location">
    <subcellularLocation>
        <location evidence="1">Membrane</location>
        <topology evidence="1">Multi-pass membrane protein</topology>
    </subcellularLocation>
</comment>
<feature type="region of interest" description="Disordered" evidence="8">
    <location>
        <begin position="462"/>
        <end position="514"/>
    </location>
</feature>
<evidence type="ECO:0000256" key="9">
    <source>
        <dbReference type="SAM" id="Phobius"/>
    </source>
</evidence>
<feature type="region of interest" description="Disordered" evidence="8">
    <location>
        <begin position="300"/>
        <end position="394"/>
    </location>
</feature>
<evidence type="ECO:0000256" key="8">
    <source>
        <dbReference type="SAM" id="MobiDB-lite"/>
    </source>
</evidence>
<evidence type="ECO:0000313" key="10">
    <source>
        <dbReference type="EMBL" id="MFC0566242.1"/>
    </source>
</evidence>
<feature type="transmembrane region" description="Helical" evidence="9">
    <location>
        <begin position="256"/>
        <end position="273"/>
    </location>
</feature>
<feature type="transmembrane region" description="Helical" evidence="9">
    <location>
        <begin position="588"/>
        <end position="610"/>
    </location>
</feature>
<feature type="transmembrane region" description="Helical" evidence="9">
    <location>
        <begin position="676"/>
        <end position="695"/>
    </location>
</feature>
<keyword evidence="3" id="KW-0808">Transferase</keyword>
<comment type="caution">
    <text evidence="10">The sequence shown here is derived from an EMBL/GenBank/DDBJ whole genome shotgun (WGS) entry which is preliminary data.</text>
</comment>
<dbReference type="InterPro" id="IPR049829">
    <property type="entry name" value="MptA/B-like"/>
</dbReference>
<feature type="compositionally biased region" description="Low complexity" evidence="8">
    <location>
        <begin position="85"/>
        <end position="99"/>
    </location>
</feature>
<dbReference type="RefSeq" id="WP_377340774.1">
    <property type="nucleotide sequence ID" value="NZ_JBHLUE010000016.1"/>
</dbReference>
<evidence type="ECO:0000256" key="6">
    <source>
        <dbReference type="ARBA" id="ARBA00023136"/>
    </source>
</evidence>
<keyword evidence="11" id="KW-1185">Reference proteome</keyword>
<evidence type="ECO:0000256" key="1">
    <source>
        <dbReference type="ARBA" id="ARBA00004141"/>
    </source>
</evidence>
<feature type="transmembrane region" description="Helical" evidence="9">
    <location>
        <begin position="125"/>
        <end position="143"/>
    </location>
</feature>